<dbReference type="InterPro" id="IPR044552">
    <property type="entry name" value="GLIP1-5/GLL25"/>
</dbReference>
<dbReference type="Gene3D" id="3.40.50.1110">
    <property type="entry name" value="SGNH hydrolase"/>
    <property type="match status" value="1"/>
</dbReference>
<comment type="similarity">
    <text evidence="1">Belongs to the 'GDSL' lipolytic enzyme family.</text>
</comment>
<evidence type="ECO:0008006" key="5">
    <source>
        <dbReference type="Google" id="ProtNLM"/>
    </source>
</evidence>
<dbReference type="Proteomes" id="UP000197138">
    <property type="component" value="Unassembled WGS sequence"/>
</dbReference>
<dbReference type="Pfam" id="PF00657">
    <property type="entry name" value="Lipase_GDSL"/>
    <property type="match status" value="1"/>
</dbReference>
<protein>
    <recommendedName>
        <fullName evidence="5">GDSL esterase/lipase 1-like</fullName>
    </recommendedName>
</protein>
<evidence type="ECO:0000256" key="2">
    <source>
        <dbReference type="ARBA" id="ARBA00022729"/>
    </source>
</evidence>
<evidence type="ECO:0000313" key="4">
    <source>
        <dbReference type="Proteomes" id="UP000197138"/>
    </source>
</evidence>
<proteinExistence type="inferred from homology"/>
<comment type="caution">
    <text evidence="3">The sequence shown here is derived from an EMBL/GenBank/DDBJ whole genome shotgun (WGS) entry which is preliminary data.</text>
</comment>
<dbReference type="InterPro" id="IPR001087">
    <property type="entry name" value="GDSL"/>
</dbReference>
<accession>A0A218W7D1</accession>
<evidence type="ECO:0000256" key="1">
    <source>
        <dbReference type="ARBA" id="ARBA00008668"/>
    </source>
</evidence>
<sequence>MRSFNFMPAYHVEDISYDKANPVFDIYPDEDQEEVTEFVFDDQGKPTFVVNKSILKDIRGDKPFHYCAQIKDILDEEISNAKKDAWMLTVSISEPENGAALFIFGDSLFDSGNNNFINTTSRFRSNFYPYGESFFHHPTGRFSDGFIIPDFIAKHAGLPLIPPYLKPGKYEFMEGANFASAGSGAVNETHSGFVVDLKLQLRQFEQMEKQLKENFGQEMTEKILVRAVYLISIGSNDYISPFLANSTLFHSQSHEQYVAMVIGNLTSVIKGIYSKGGRKFGFVNLGPLGCFPLVRALAGTAGSCSKELNKLVKRHNGALKKALQKIGSELDEFKYSNFHIFDVLMENIDNPSKFGFKEGKQACCGSGPYRGRSSCGGKNGETEYELCADPSEYVFFDSGHPPERANQQYAELMWRGSARVTGPYNLEKLFKRT</sequence>
<dbReference type="AlphaFoldDB" id="A0A218W7D1"/>
<gene>
    <name evidence="3" type="ORF">CDL15_Pgr004881</name>
</gene>
<reference evidence="4" key="1">
    <citation type="journal article" date="2017" name="Plant J.">
        <title>The pomegranate (Punica granatum L.) genome and the genomics of punicalagin biosynthesis.</title>
        <authorList>
            <person name="Qin G."/>
            <person name="Xu C."/>
            <person name="Ming R."/>
            <person name="Tang H."/>
            <person name="Guyot R."/>
            <person name="Kramer E.M."/>
            <person name="Hu Y."/>
            <person name="Yi X."/>
            <person name="Qi Y."/>
            <person name="Xu X."/>
            <person name="Gao Z."/>
            <person name="Pan H."/>
            <person name="Jian J."/>
            <person name="Tian Y."/>
            <person name="Yue Z."/>
            <person name="Xu Y."/>
        </authorList>
    </citation>
    <scope>NUCLEOTIDE SEQUENCE [LARGE SCALE GENOMIC DNA]</scope>
    <source>
        <strain evidence="4">cv. Dabenzi</strain>
    </source>
</reference>
<dbReference type="PANTHER" id="PTHR45966:SF1">
    <property type="entry name" value="GDSL ESTERASE_LIPASE 1-RELATED"/>
    <property type="match status" value="1"/>
</dbReference>
<dbReference type="PANTHER" id="PTHR45966">
    <property type="entry name" value="GDSL-LIKE LIPASE/ACYLHYDROLASE"/>
    <property type="match status" value="1"/>
</dbReference>
<dbReference type="GO" id="GO:0016298">
    <property type="term" value="F:lipase activity"/>
    <property type="evidence" value="ECO:0007669"/>
    <property type="project" value="TreeGrafter"/>
</dbReference>
<evidence type="ECO:0000313" key="3">
    <source>
        <dbReference type="EMBL" id="OWM68399.1"/>
    </source>
</evidence>
<dbReference type="SUPFAM" id="SSF52266">
    <property type="entry name" value="SGNH hydrolase"/>
    <property type="match status" value="1"/>
</dbReference>
<keyword evidence="2" id="KW-0732">Signal</keyword>
<dbReference type="EMBL" id="MTKT01005034">
    <property type="protein sequence ID" value="OWM68399.1"/>
    <property type="molecule type" value="Genomic_DNA"/>
</dbReference>
<dbReference type="InterPro" id="IPR036514">
    <property type="entry name" value="SGNH_hydro_sf"/>
</dbReference>
<dbReference type="InterPro" id="IPR035669">
    <property type="entry name" value="SGNH_plant_lipase-like"/>
</dbReference>
<name>A0A218W7D1_PUNGR</name>
<dbReference type="CDD" id="cd01837">
    <property type="entry name" value="SGNH_plant_lipase_like"/>
    <property type="match status" value="1"/>
</dbReference>
<organism evidence="3 4">
    <name type="scientific">Punica granatum</name>
    <name type="common">Pomegranate</name>
    <dbReference type="NCBI Taxonomy" id="22663"/>
    <lineage>
        <taxon>Eukaryota</taxon>
        <taxon>Viridiplantae</taxon>
        <taxon>Streptophyta</taxon>
        <taxon>Embryophyta</taxon>
        <taxon>Tracheophyta</taxon>
        <taxon>Spermatophyta</taxon>
        <taxon>Magnoliopsida</taxon>
        <taxon>eudicotyledons</taxon>
        <taxon>Gunneridae</taxon>
        <taxon>Pentapetalae</taxon>
        <taxon>rosids</taxon>
        <taxon>malvids</taxon>
        <taxon>Myrtales</taxon>
        <taxon>Lythraceae</taxon>
        <taxon>Punica</taxon>
    </lineage>
</organism>